<dbReference type="InterPro" id="IPR036366">
    <property type="entry name" value="PGBDSf"/>
</dbReference>
<dbReference type="EMBL" id="BAABDF010000007">
    <property type="protein sequence ID" value="GAA3870586.1"/>
    <property type="molecule type" value="Genomic_DNA"/>
</dbReference>
<dbReference type="Pfam" id="PF01471">
    <property type="entry name" value="PG_binding_1"/>
    <property type="match status" value="1"/>
</dbReference>
<feature type="signal peptide" evidence="1">
    <location>
        <begin position="1"/>
        <end position="23"/>
    </location>
</feature>
<proteinExistence type="predicted"/>
<keyword evidence="4" id="KW-1185">Reference proteome</keyword>
<protein>
    <submittedName>
        <fullName evidence="3">Trypsin-like peptidase domain-containing protein</fullName>
    </submittedName>
</protein>
<dbReference type="Pfam" id="PF13365">
    <property type="entry name" value="Trypsin_2"/>
    <property type="match status" value="1"/>
</dbReference>
<dbReference type="Proteomes" id="UP001399917">
    <property type="component" value="Unassembled WGS sequence"/>
</dbReference>
<evidence type="ECO:0000259" key="2">
    <source>
        <dbReference type="Pfam" id="PF01471"/>
    </source>
</evidence>
<sequence>MKRLFAALPIGVAAMLASSTAVWSETWIQIEAQPSLTQATEAAQRYSASLPNVVGFDLPGRWHAIAIGPFADDDEADAYRRSLLAVRQIPSDSYLSDGSRFGAPFWPVGASLAAIAGAPAPTATTDAPVEVAQPIAPAEETPAQARASERELDRDAREALQVALKFAGHYSAAIDGSFGPGTRNAMAAWQIANAFEPTGVLSTKQRDMVLSSYRNVLDGLGIARVSDDVAGIEIDLPLGVVTFDAYTPPFAKFSAKDGSGVQVLLISQTGDRDTLGGLYEIMQTLEIVPVEGPRERGERAFTLVGANDQIVSHTEARLFDGTVKGWTLIWPAGDESRRQLALAAMRESFTPLRDAVLPDSYGAGGEQDIDLLAGLEIRRADAVGTGFFVSDAGAVLTTSTLVENCRQITLDENTEATVTSMSDGLALLTPTTPVAPLAVARFDAHLPRLQSDVAVSGFAYEGRLGAPTLNYGILAEHRGLAGETDLLRLDMTTLPGEAGGPLFNSAGGVIGILAPHSASSRALPENVSFAYDMEKLVSFLSEAGVTVAASEATEALSDPDLVELGRNLSTLVSCWTD</sequence>
<evidence type="ECO:0000313" key="4">
    <source>
        <dbReference type="Proteomes" id="UP001399917"/>
    </source>
</evidence>
<dbReference type="Gene3D" id="2.40.10.120">
    <property type="match status" value="1"/>
</dbReference>
<dbReference type="InterPro" id="IPR009003">
    <property type="entry name" value="Peptidase_S1_PA"/>
</dbReference>
<feature type="chain" id="PRO_5047161798" evidence="1">
    <location>
        <begin position="24"/>
        <end position="577"/>
    </location>
</feature>
<gene>
    <name evidence="3" type="ORF">GCM10022404_20680</name>
</gene>
<evidence type="ECO:0000256" key="1">
    <source>
        <dbReference type="SAM" id="SignalP"/>
    </source>
</evidence>
<dbReference type="InterPro" id="IPR002477">
    <property type="entry name" value="Peptidoglycan-bd-like"/>
</dbReference>
<feature type="domain" description="Peptidoglycan binding-like" evidence="2">
    <location>
        <begin position="154"/>
        <end position="205"/>
    </location>
</feature>
<name>A0ABP7K9S9_9RHOB</name>
<organism evidence="3 4">
    <name type="scientific">Celeribacter arenosi</name>
    <dbReference type="NCBI Taxonomy" id="792649"/>
    <lineage>
        <taxon>Bacteria</taxon>
        <taxon>Pseudomonadati</taxon>
        <taxon>Pseudomonadota</taxon>
        <taxon>Alphaproteobacteria</taxon>
        <taxon>Rhodobacterales</taxon>
        <taxon>Roseobacteraceae</taxon>
        <taxon>Celeribacter</taxon>
    </lineage>
</organism>
<accession>A0ABP7K9S9</accession>
<dbReference type="Gene3D" id="1.10.101.10">
    <property type="entry name" value="PGBD-like superfamily/PGBD"/>
    <property type="match status" value="1"/>
</dbReference>
<dbReference type="InterPro" id="IPR036365">
    <property type="entry name" value="PGBD-like_sf"/>
</dbReference>
<evidence type="ECO:0000313" key="3">
    <source>
        <dbReference type="EMBL" id="GAA3870586.1"/>
    </source>
</evidence>
<dbReference type="RefSeq" id="WP_344847016.1">
    <property type="nucleotide sequence ID" value="NZ_BAABDF010000007.1"/>
</dbReference>
<dbReference type="SUPFAM" id="SSF50494">
    <property type="entry name" value="Trypsin-like serine proteases"/>
    <property type="match status" value="1"/>
</dbReference>
<keyword evidence="1" id="KW-0732">Signal</keyword>
<reference evidence="4" key="1">
    <citation type="journal article" date="2019" name="Int. J. Syst. Evol. Microbiol.">
        <title>The Global Catalogue of Microorganisms (GCM) 10K type strain sequencing project: providing services to taxonomists for standard genome sequencing and annotation.</title>
        <authorList>
            <consortium name="The Broad Institute Genomics Platform"/>
            <consortium name="The Broad Institute Genome Sequencing Center for Infectious Disease"/>
            <person name="Wu L."/>
            <person name="Ma J."/>
        </authorList>
    </citation>
    <scope>NUCLEOTIDE SEQUENCE [LARGE SCALE GENOMIC DNA]</scope>
    <source>
        <strain evidence="4">JCM 17190</strain>
    </source>
</reference>
<dbReference type="SUPFAM" id="SSF47090">
    <property type="entry name" value="PGBD-like"/>
    <property type="match status" value="1"/>
</dbReference>
<comment type="caution">
    <text evidence="3">The sequence shown here is derived from an EMBL/GenBank/DDBJ whole genome shotgun (WGS) entry which is preliminary data.</text>
</comment>